<keyword evidence="8" id="KW-1185">Reference proteome</keyword>
<accession>A0A9P1MZ76</accession>
<feature type="transmembrane region" description="Helical" evidence="6">
    <location>
        <begin position="76"/>
        <end position="94"/>
    </location>
</feature>
<organism evidence="7 8">
    <name type="scientific">Caenorhabditis angaria</name>
    <dbReference type="NCBI Taxonomy" id="860376"/>
    <lineage>
        <taxon>Eukaryota</taxon>
        <taxon>Metazoa</taxon>
        <taxon>Ecdysozoa</taxon>
        <taxon>Nematoda</taxon>
        <taxon>Chromadorea</taxon>
        <taxon>Rhabditida</taxon>
        <taxon>Rhabditina</taxon>
        <taxon>Rhabditomorpha</taxon>
        <taxon>Rhabditoidea</taxon>
        <taxon>Rhabditidae</taxon>
        <taxon>Peloderinae</taxon>
        <taxon>Caenorhabditis</taxon>
    </lineage>
</organism>
<evidence type="ECO:0000256" key="3">
    <source>
        <dbReference type="ARBA" id="ARBA00022989"/>
    </source>
</evidence>
<keyword evidence="6" id="KW-0869">Chloride channel</keyword>
<keyword evidence="2 6" id="KW-0812">Transmembrane</keyword>
<dbReference type="EMBL" id="CANHGI010000003">
    <property type="protein sequence ID" value="CAI5444203.1"/>
    <property type="molecule type" value="Genomic_DNA"/>
</dbReference>
<proteinExistence type="inferred from homology"/>
<comment type="similarity">
    <text evidence="5 6">Belongs to the anion channel-forming bestrophin (TC 1.A.46) family. Calcium-sensitive chloride channel subfamily.</text>
</comment>
<gene>
    <name evidence="7" type="ORF">CAMP_LOCUS6840</name>
</gene>
<evidence type="ECO:0000256" key="6">
    <source>
        <dbReference type="RuleBase" id="RU363126"/>
    </source>
</evidence>
<dbReference type="InterPro" id="IPR021134">
    <property type="entry name" value="Bestrophin-like"/>
</dbReference>
<evidence type="ECO:0000256" key="2">
    <source>
        <dbReference type="ARBA" id="ARBA00022692"/>
    </source>
</evidence>
<protein>
    <recommendedName>
        <fullName evidence="6">Bestrophin homolog</fullName>
    </recommendedName>
</protein>
<keyword evidence="6" id="KW-0406">Ion transport</keyword>
<dbReference type="GO" id="GO:0005254">
    <property type="term" value="F:chloride channel activity"/>
    <property type="evidence" value="ECO:0007669"/>
    <property type="project" value="UniProtKB-KW"/>
</dbReference>
<evidence type="ECO:0000313" key="7">
    <source>
        <dbReference type="EMBL" id="CAI5444203.1"/>
    </source>
</evidence>
<keyword evidence="6" id="KW-0407">Ion channel</keyword>
<comment type="caution">
    <text evidence="7">The sequence shown here is derived from an EMBL/GenBank/DDBJ whole genome shotgun (WGS) entry which is preliminary data.</text>
</comment>
<keyword evidence="3 6" id="KW-1133">Transmembrane helix</keyword>
<dbReference type="Proteomes" id="UP001152747">
    <property type="component" value="Unassembled WGS sequence"/>
</dbReference>
<dbReference type="PANTHER" id="PTHR10736:SF59">
    <property type="entry name" value="BESTROPHIN HOMOLOG 17"/>
    <property type="match status" value="1"/>
</dbReference>
<dbReference type="InterPro" id="IPR000615">
    <property type="entry name" value="Bestrophin"/>
</dbReference>
<dbReference type="PANTHER" id="PTHR10736">
    <property type="entry name" value="BESTROPHIN"/>
    <property type="match status" value="1"/>
</dbReference>
<keyword evidence="4 6" id="KW-0472">Membrane</keyword>
<reference evidence="7" key="1">
    <citation type="submission" date="2022-11" db="EMBL/GenBank/DDBJ databases">
        <authorList>
            <person name="Kikuchi T."/>
        </authorList>
    </citation>
    <scope>NUCLEOTIDE SEQUENCE</scope>
    <source>
        <strain evidence="7">PS1010</strain>
    </source>
</reference>
<dbReference type="OrthoDB" id="201595at2759"/>
<evidence type="ECO:0000256" key="4">
    <source>
        <dbReference type="ARBA" id="ARBA00023136"/>
    </source>
</evidence>
<evidence type="ECO:0000256" key="5">
    <source>
        <dbReference type="ARBA" id="ARBA00034769"/>
    </source>
</evidence>
<keyword evidence="6" id="KW-1003">Cell membrane</keyword>
<dbReference type="AlphaFoldDB" id="A0A9P1MZ76"/>
<sequence length="438" mass="50418">MTINYQLDVSTGGNPFAFLRLLSRWKGSIWKGVSSELAVWLIAFYTIHFSYRFLFSEEIKVIFDKIAYHIDDRMKYIPLTFILGFFVSTISSRWNSALSAMPFIDNLALYLSLFIPGKDHVEILYRRNIIRYVVLHQILVFRDISMQVRRRFPSLEYVIDAGFMSEEERVTLEEVKCKPGDKYWVPIAWAKHLLANAFKDGVLKDTGSMTQVMTCIKEFRNAMDTLLKFDQIPIPIAYPQVVFLAVRVYFVLCLVSRQFLQSSLKSKSQMEWPIPFMTCLELIFILGWMKVAEVLLNPLGEDDDDFEINWIIDKNIAIGMAIVDDTHNYNPPLFMDGFSDPNFRPIYSEDSAPVARGMMGSAATVELAKPNEKVKTVQIDHDVVSVPNSDIGSVLRMRMNFSRNPSTRSVQTPRIIRKKVEKDDVVLDTVTEDVVDHV</sequence>
<feature type="transmembrane region" description="Helical" evidence="6">
    <location>
        <begin position="37"/>
        <end position="55"/>
    </location>
</feature>
<dbReference type="Pfam" id="PF01062">
    <property type="entry name" value="Bestrophin"/>
    <property type="match status" value="1"/>
</dbReference>
<name>A0A9P1MZ76_9PELO</name>
<evidence type="ECO:0000313" key="8">
    <source>
        <dbReference type="Proteomes" id="UP001152747"/>
    </source>
</evidence>
<dbReference type="GO" id="GO:0034707">
    <property type="term" value="C:chloride channel complex"/>
    <property type="evidence" value="ECO:0007669"/>
    <property type="project" value="UniProtKB-KW"/>
</dbReference>
<comment type="function">
    <text evidence="6">Forms chloride channels.</text>
</comment>
<dbReference type="GO" id="GO:0005886">
    <property type="term" value="C:plasma membrane"/>
    <property type="evidence" value="ECO:0007669"/>
    <property type="project" value="UniProtKB-SubCell"/>
</dbReference>
<keyword evidence="6" id="KW-0868">Chloride</keyword>
<keyword evidence="6" id="KW-0813">Transport</keyword>
<evidence type="ECO:0000256" key="1">
    <source>
        <dbReference type="ARBA" id="ARBA00004141"/>
    </source>
</evidence>
<comment type="subcellular location">
    <subcellularLocation>
        <location evidence="6">Cell membrane</location>
        <topology evidence="6">Multi-pass membrane protein</topology>
    </subcellularLocation>
    <subcellularLocation>
        <location evidence="1">Membrane</location>
        <topology evidence="1">Multi-pass membrane protein</topology>
    </subcellularLocation>
</comment>